<dbReference type="Pfam" id="PF20149">
    <property type="entry name" value="DUF6532"/>
    <property type="match status" value="1"/>
</dbReference>
<evidence type="ECO:0000259" key="1">
    <source>
        <dbReference type="Pfam" id="PF20149"/>
    </source>
</evidence>
<evidence type="ECO:0000313" key="2">
    <source>
        <dbReference type="EMBL" id="OJA10293.1"/>
    </source>
</evidence>
<organism evidence="2 3">
    <name type="scientific">Rhizopogon vesiculosus</name>
    <dbReference type="NCBI Taxonomy" id="180088"/>
    <lineage>
        <taxon>Eukaryota</taxon>
        <taxon>Fungi</taxon>
        <taxon>Dikarya</taxon>
        <taxon>Basidiomycota</taxon>
        <taxon>Agaricomycotina</taxon>
        <taxon>Agaricomycetes</taxon>
        <taxon>Agaricomycetidae</taxon>
        <taxon>Boletales</taxon>
        <taxon>Suillineae</taxon>
        <taxon>Rhizopogonaceae</taxon>
        <taxon>Rhizopogon</taxon>
    </lineage>
</organism>
<feature type="domain" description="DUF6532" evidence="1">
    <location>
        <begin position="19"/>
        <end position="73"/>
    </location>
</feature>
<dbReference type="EMBL" id="LVVM01005533">
    <property type="protein sequence ID" value="OJA10293.1"/>
    <property type="molecule type" value="Genomic_DNA"/>
</dbReference>
<protein>
    <recommendedName>
        <fullName evidence="1">DUF6532 domain-containing protein</fullName>
    </recommendedName>
</protein>
<dbReference type="OrthoDB" id="3148220at2759"/>
<accession>A0A1J8PN04</accession>
<reference evidence="2 3" key="1">
    <citation type="submission" date="2016-03" db="EMBL/GenBank/DDBJ databases">
        <title>Comparative genomics of the ectomycorrhizal sister species Rhizopogon vinicolor and Rhizopogon vesiculosus (Basidiomycota: Boletales) reveals a divergence of the mating type B locus.</title>
        <authorList>
            <person name="Mujic A.B."/>
            <person name="Kuo A."/>
            <person name="Tritt A."/>
            <person name="Lipzen A."/>
            <person name="Chen C."/>
            <person name="Johnson J."/>
            <person name="Sharma A."/>
            <person name="Barry K."/>
            <person name="Grigoriev I.V."/>
            <person name="Spatafora J.W."/>
        </authorList>
    </citation>
    <scope>NUCLEOTIDE SEQUENCE [LARGE SCALE GENOMIC DNA]</scope>
    <source>
        <strain evidence="2 3">AM-OR11-056</strain>
    </source>
</reference>
<sequence>MLQTSMDSRRVRSNLLLIANITLARDLKRDSAFVYKMRSPDGNKGLYGAKIVQKGIDAIWFRDKKDDGGLFSDAEDANRPKVVSL</sequence>
<dbReference type="InterPro" id="IPR045341">
    <property type="entry name" value="DUF6532"/>
</dbReference>
<gene>
    <name evidence="2" type="ORF">AZE42_05011</name>
</gene>
<dbReference type="Proteomes" id="UP000183567">
    <property type="component" value="Unassembled WGS sequence"/>
</dbReference>
<evidence type="ECO:0000313" key="3">
    <source>
        <dbReference type="Proteomes" id="UP000183567"/>
    </source>
</evidence>
<proteinExistence type="predicted"/>
<name>A0A1J8PN04_9AGAM</name>
<dbReference type="AlphaFoldDB" id="A0A1J8PN04"/>
<keyword evidence="3" id="KW-1185">Reference proteome</keyword>
<comment type="caution">
    <text evidence="2">The sequence shown here is derived from an EMBL/GenBank/DDBJ whole genome shotgun (WGS) entry which is preliminary data.</text>
</comment>